<feature type="non-terminal residue" evidence="2">
    <location>
        <position position="1"/>
    </location>
</feature>
<feature type="compositionally biased region" description="Basic and acidic residues" evidence="1">
    <location>
        <begin position="98"/>
        <end position="108"/>
    </location>
</feature>
<dbReference type="EMBL" id="FJ600269">
    <property type="protein sequence ID" value="ACU45277.1"/>
    <property type="molecule type" value="mRNA"/>
</dbReference>
<feature type="region of interest" description="Disordered" evidence="1">
    <location>
        <begin position="34"/>
        <end position="57"/>
    </location>
</feature>
<evidence type="ECO:0000313" key="2">
    <source>
        <dbReference type="EMBL" id="ACU45277.1"/>
    </source>
</evidence>
<protein>
    <submittedName>
        <fullName evidence="2">Uncharacterized protein</fullName>
    </submittedName>
</protein>
<sequence>SPRELSANGNDNDHTSASVRMRFDFRRSIAYESTRYESRDSLGTNHEILPDLPRDPLATNVRQRHNSFSGLPGESPGVVRDYSAGQLRDDLGVLQGTEDARTRQDARDGGGGGSQNAVREDLPPAVQVGRLAVKLDEEERELWRQLRRKSEFEMRVAEKRALLAEVRDKRRTVSSSFADAKQSIENLTGQVEFTVMHEQEMAHDIAVLRESNRILQTAFQEKKLRK</sequence>
<dbReference type="AlphaFoldDB" id="E8Z747"/>
<accession>E8Z747</accession>
<proteinExistence type="evidence at transcript level"/>
<reference evidence="2" key="2">
    <citation type="book" date="2010" name="PROCEEDINGS OF 13TH INTERNATIONAL CONFERENCE ON HARMFUL ALGAE" publisher="International Society For The Study of Harmful Algae" city="Hong Kong, China">
        <title>Dinoflagellate meta-transcriptomics enabled by spliced leader.</title>
        <editorList>
            <person name="Unknown A."/>
        </editorList>
        <authorList>
            <person name="Lin S."/>
            <person name="Zhang H."/>
        </authorList>
    </citation>
    <scope>NUCLEOTIDE SEQUENCE</scope>
    <source>
        <strain evidence="2">CCMP1975</strain>
    </source>
</reference>
<feature type="non-terminal residue" evidence="2">
    <location>
        <position position="226"/>
    </location>
</feature>
<organism evidence="2">
    <name type="scientific">Karlodinium veneficum</name>
    <name type="common">Dinoflagellate</name>
    <name type="synonym">Karlodinium micrum</name>
    <dbReference type="NCBI Taxonomy" id="407301"/>
    <lineage>
        <taxon>Eukaryota</taxon>
        <taxon>Sar</taxon>
        <taxon>Alveolata</taxon>
        <taxon>Dinophyceae</taxon>
        <taxon>Gymnodiniales</taxon>
        <taxon>Kareniaceae</taxon>
        <taxon>Karlodinium</taxon>
    </lineage>
</organism>
<name>E8Z747_KARVE</name>
<feature type="region of interest" description="Disordered" evidence="1">
    <location>
        <begin position="93"/>
        <end position="123"/>
    </location>
</feature>
<evidence type="ECO:0000256" key="1">
    <source>
        <dbReference type="SAM" id="MobiDB-lite"/>
    </source>
</evidence>
<reference evidence="2" key="1">
    <citation type="submission" date="2008-12" db="EMBL/GenBank/DDBJ databases">
        <authorList>
            <person name="Zhang H."/>
            <person name="Lin S."/>
        </authorList>
    </citation>
    <scope>NUCLEOTIDE SEQUENCE</scope>
    <source>
        <strain evidence="2">CCMP1975</strain>
    </source>
</reference>